<evidence type="ECO:0000313" key="8">
    <source>
        <dbReference type="Proteomes" id="UP000236286"/>
    </source>
</evidence>
<dbReference type="Proteomes" id="UP000236286">
    <property type="component" value="Unassembled WGS sequence"/>
</dbReference>
<dbReference type="GO" id="GO:0043190">
    <property type="term" value="C:ATP-binding cassette (ABC) transporter complex"/>
    <property type="evidence" value="ECO:0007669"/>
    <property type="project" value="InterPro"/>
</dbReference>
<keyword evidence="2" id="KW-1003">Cell membrane</keyword>
<dbReference type="AlphaFoldDB" id="A0A2J7TCH6"/>
<accession>A0A2J7TCH6</accession>
<name>A0A2J7TCH6_METSI</name>
<evidence type="ECO:0000256" key="2">
    <source>
        <dbReference type="ARBA" id="ARBA00022475"/>
    </source>
</evidence>
<gene>
    <name evidence="7" type="primary">lptG</name>
    <name evidence="7" type="ORF">CR492_18465</name>
</gene>
<keyword evidence="3 6" id="KW-0812">Transmembrane</keyword>
<evidence type="ECO:0000256" key="4">
    <source>
        <dbReference type="ARBA" id="ARBA00022989"/>
    </source>
</evidence>
<sequence length="361" mass="38777">MIGWTLGRYFSARFLTLIIAVFVTICGMVFVVDFVEMLRRTTDLPDASPRSVALLAMLRAPSAAEQLMPFCVLCGSMAAFLDLTRKLELLIARAVGVSVWGFLVPPIAIALVIGVGSVMLFNPVSAAMKQRADKIEVEIFGRLTQQNADADIWIRQKSVDGDAIIKAGAMSRDGSRLTKPTAYIYNDHDKFEAEVVAEHAQLSDGVWRFEQARILMPGEETIDTSVYLLASNLTPAQVARGPISPQSVPFWDLDAAGRQTDKAGLDSTAYKLQFQSLLARPLLFVAMVLIAAAFSLRFFRFGGIEKMVGGGVAAGFVLYVASKLVGDLGGAGLVSAPVAAWSPAVIASMLGALALLNQEDG</sequence>
<dbReference type="OrthoDB" id="9798468at2"/>
<dbReference type="InterPro" id="IPR030923">
    <property type="entry name" value="LptG"/>
</dbReference>
<feature type="transmembrane region" description="Helical" evidence="6">
    <location>
        <begin position="338"/>
        <end position="356"/>
    </location>
</feature>
<organism evidence="7 8">
    <name type="scientific">Methylocella silvestris</name>
    <dbReference type="NCBI Taxonomy" id="199596"/>
    <lineage>
        <taxon>Bacteria</taxon>
        <taxon>Pseudomonadati</taxon>
        <taxon>Pseudomonadota</taxon>
        <taxon>Alphaproteobacteria</taxon>
        <taxon>Hyphomicrobiales</taxon>
        <taxon>Beijerinckiaceae</taxon>
        <taxon>Methylocella</taxon>
    </lineage>
</organism>
<reference evidence="7 8" key="1">
    <citation type="submission" date="2017-10" db="EMBL/GenBank/DDBJ databases">
        <title>Genome announcement of Methylocella silvestris TVC from permafrost.</title>
        <authorList>
            <person name="Wang J."/>
            <person name="Geng K."/>
            <person name="Ul-Haque F."/>
            <person name="Crombie A.T."/>
            <person name="Street L.E."/>
            <person name="Wookey P.A."/>
            <person name="Murrell J.C."/>
            <person name="Pratscher J."/>
        </authorList>
    </citation>
    <scope>NUCLEOTIDE SEQUENCE [LARGE SCALE GENOMIC DNA]</scope>
    <source>
        <strain evidence="7 8">TVC</strain>
    </source>
</reference>
<dbReference type="NCBIfam" id="TIGR04408">
    <property type="entry name" value="LptG_lptG"/>
    <property type="match status" value="1"/>
</dbReference>
<comment type="subcellular location">
    <subcellularLocation>
        <location evidence="1">Cell membrane</location>
        <topology evidence="1">Multi-pass membrane protein</topology>
    </subcellularLocation>
</comment>
<dbReference type="PANTHER" id="PTHR33529">
    <property type="entry name" value="SLR0882 PROTEIN-RELATED"/>
    <property type="match status" value="1"/>
</dbReference>
<protein>
    <submittedName>
        <fullName evidence="7">LPS export ABC transporter permease LptG</fullName>
    </submittedName>
</protein>
<feature type="transmembrane region" description="Helical" evidence="6">
    <location>
        <begin position="67"/>
        <end position="83"/>
    </location>
</feature>
<dbReference type="Pfam" id="PF03739">
    <property type="entry name" value="LptF_LptG"/>
    <property type="match status" value="1"/>
</dbReference>
<keyword evidence="5 6" id="KW-0472">Membrane</keyword>
<dbReference type="PANTHER" id="PTHR33529:SF2">
    <property type="entry name" value="LIPOPOLYSACCHARIDE EXPORT SYSTEM PERMEASE PROTEIN LPTG"/>
    <property type="match status" value="1"/>
</dbReference>
<dbReference type="GO" id="GO:0015920">
    <property type="term" value="P:lipopolysaccharide transport"/>
    <property type="evidence" value="ECO:0007669"/>
    <property type="project" value="TreeGrafter"/>
</dbReference>
<evidence type="ECO:0000256" key="3">
    <source>
        <dbReference type="ARBA" id="ARBA00022692"/>
    </source>
</evidence>
<dbReference type="RefSeq" id="WP_102845199.1">
    <property type="nucleotide sequence ID" value="NZ_PDZR01000031.1"/>
</dbReference>
<feature type="transmembrane region" description="Helical" evidence="6">
    <location>
        <begin position="95"/>
        <end position="121"/>
    </location>
</feature>
<evidence type="ECO:0000256" key="6">
    <source>
        <dbReference type="SAM" id="Phobius"/>
    </source>
</evidence>
<dbReference type="EMBL" id="PDZR01000031">
    <property type="protein sequence ID" value="PNG24474.1"/>
    <property type="molecule type" value="Genomic_DNA"/>
</dbReference>
<proteinExistence type="predicted"/>
<evidence type="ECO:0000256" key="1">
    <source>
        <dbReference type="ARBA" id="ARBA00004651"/>
    </source>
</evidence>
<keyword evidence="4 6" id="KW-1133">Transmembrane helix</keyword>
<dbReference type="GO" id="GO:0055085">
    <property type="term" value="P:transmembrane transport"/>
    <property type="evidence" value="ECO:0007669"/>
    <property type="project" value="InterPro"/>
</dbReference>
<feature type="transmembrane region" description="Helical" evidence="6">
    <location>
        <begin position="12"/>
        <end position="32"/>
    </location>
</feature>
<evidence type="ECO:0000256" key="5">
    <source>
        <dbReference type="ARBA" id="ARBA00023136"/>
    </source>
</evidence>
<comment type="caution">
    <text evidence="7">The sequence shown here is derived from an EMBL/GenBank/DDBJ whole genome shotgun (WGS) entry which is preliminary data.</text>
</comment>
<evidence type="ECO:0000313" key="7">
    <source>
        <dbReference type="EMBL" id="PNG24474.1"/>
    </source>
</evidence>
<feature type="transmembrane region" description="Helical" evidence="6">
    <location>
        <begin position="277"/>
        <end position="296"/>
    </location>
</feature>
<dbReference type="InterPro" id="IPR005495">
    <property type="entry name" value="LptG/LptF_permease"/>
</dbReference>